<dbReference type="RefSeq" id="XP_031395502.1">
    <property type="nucleotide sequence ID" value="XM_031539642.1"/>
</dbReference>
<accession>A0A6P8DE51</accession>
<feature type="compositionally biased region" description="Polar residues" evidence="1">
    <location>
        <begin position="155"/>
        <end position="164"/>
    </location>
</feature>
<reference evidence="3" key="2">
    <citation type="submission" date="2025-08" db="UniProtKB">
        <authorList>
            <consortium name="RefSeq"/>
        </authorList>
    </citation>
    <scope>IDENTIFICATION</scope>
    <source>
        <tissue evidence="3">Leaf</tissue>
    </source>
</reference>
<reference evidence="2" key="1">
    <citation type="journal article" date="2020" name="Plant Biotechnol. J.">
        <title>The pomegranate (Punica granatum L.) draft genome dissects genetic divergence between soft- and hard-seeded cultivars.</title>
        <authorList>
            <person name="Luo X."/>
            <person name="Li H."/>
            <person name="Wu Z."/>
            <person name="Yao W."/>
            <person name="Zhao P."/>
            <person name="Cao D."/>
            <person name="Yu H."/>
            <person name="Li K."/>
            <person name="Poudel K."/>
            <person name="Zhao D."/>
            <person name="Zhang F."/>
            <person name="Xia X."/>
            <person name="Chen L."/>
            <person name="Wang Q."/>
            <person name="Jing D."/>
            <person name="Cao S."/>
        </authorList>
    </citation>
    <scope>NUCLEOTIDE SEQUENCE [LARGE SCALE GENOMIC DNA]</scope>
    <source>
        <strain evidence="2">cv. Tunisia</strain>
    </source>
</reference>
<protein>
    <submittedName>
        <fullName evidence="3">Uncharacterized protein LOC116206829</fullName>
    </submittedName>
</protein>
<keyword evidence="2" id="KW-1185">Reference proteome</keyword>
<dbReference type="OrthoDB" id="1733086at2759"/>
<evidence type="ECO:0000313" key="3">
    <source>
        <dbReference type="RefSeq" id="XP_031395502.1"/>
    </source>
</evidence>
<dbReference type="GeneID" id="116206829"/>
<evidence type="ECO:0000313" key="2">
    <source>
        <dbReference type="Proteomes" id="UP000515151"/>
    </source>
</evidence>
<dbReference type="Proteomes" id="UP000515151">
    <property type="component" value="Chromosome 5"/>
</dbReference>
<dbReference type="AlphaFoldDB" id="A0A6P8DE51"/>
<sequence length="194" mass="21593">MLPFCFCHFCVSLYSRLKGSNPKSFIVPYGRPTLTPAPCVNPLSLSATSPSLSASTPPSLLSTELLVAKINFCPLHGSSLNLFDRCPNLVCCWWARRLLSLFAAPPSLLPAPEEEEDPVLDVAERDTRKHWAIRAMKRRLTQTTMLCPAKRVSKGKSSLGTSQPRGPHDRPWASTIAQGHNYLHDIKMRHMISE</sequence>
<name>A0A6P8DE51_PUNGR</name>
<gene>
    <name evidence="3" type="primary">LOC116206829</name>
</gene>
<feature type="region of interest" description="Disordered" evidence="1">
    <location>
        <begin position="151"/>
        <end position="172"/>
    </location>
</feature>
<evidence type="ECO:0000256" key="1">
    <source>
        <dbReference type="SAM" id="MobiDB-lite"/>
    </source>
</evidence>
<proteinExistence type="predicted"/>
<organism evidence="2 3">
    <name type="scientific">Punica granatum</name>
    <name type="common">Pomegranate</name>
    <dbReference type="NCBI Taxonomy" id="22663"/>
    <lineage>
        <taxon>Eukaryota</taxon>
        <taxon>Viridiplantae</taxon>
        <taxon>Streptophyta</taxon>
        <taxon>Embryophyta</taxon>
        <taxon>Tracheophyta</taxon>
        <taxon>Spermatophyta</taxon>
        <taxon>Magnoliopsida</taxon>
        <taxon>eudicotyledons</taxon>
        <taxon>Gunneridae</taxon>
        <taxon>Pentapetalae</taxon>
        <taxon>rosids</taxon>
        <taxon>malvids</taxon>
        <taxon>Myrtales</taxon>
        <taxon>Lythraceae</taxon>
        <taxon>Punica</taxon>
    </lineage>
</organism>